<dbReference type="PANTHER" id="PTHR32044">
    <property type="entry name" value="GLUCOMANNAN 4-BETA-MANNOSYLTRANSFERASE 9"/>
    <property type="match status" value="1"/>
</dbReference>
<evidence type="ECO:0000256" key="10">
    <source>
        <dbReference type="ARBA" id="ARBA00060879"/>
    </source>
</evidence>
<dbReference type="FunFam" id="3.90.550.10:FF:000015">
    <property type="entry name" value="Glucomannan 4-beta-mannosyltransferase 9"/>
    <property type="match status" value="1"/>
</dbReference>
<dbReference type="CDD" id="cd06437">
    <property type="entry name" value="CESA_CaSu_A2"/>
    <property type="match status" value="1"/>
</dbReference>
<feature type="transmembrane region" description="Helical" evidence="12">
    <location>
        <begin position="112"/>
        <end position="144"/>
    </location>
</feature>
<evidence type="ECO:0000256" key="2">
    <source>
        <dbReference type="ARBA" id="ARBA00022676"/>
    </source>
</evidence>
<dbReference type="GO" id="GO:0005794">
    <property type="term" value="C:Golgi apparatus"/>
    <property type="evidence" value="ECO:0000318"/>
    <property type="project" value="GO_Central"/>
</dbReference>
<reference evidence="16" key="1">
    <citation type="journal article" date="2016" name="Nature">
        <title>The genome of the seagrass Zostera marina reveals angiosperm adaptation to the sea.</title>
        <authorList>
            <person name="Olsen J.L."/>
            <person name="Rouze P."/>
            <person name="Verhelst B."/>
            <person name="Lin Y.-C."/>
            <person name="Bayer T."/>
            <person name="Collen J."/>
            <person name="Dattolo E."/>
            <person name="De Paoli E."/>
            <person name="Dittami S."/>
            <person name="Maumus F."/>
            <person name="Michel G."/>
            <person name="Kersting A."/>
            <person name="Lauritano C."/>
            <person name="Lohaus R."/>
            <person name="Toepel M."/>
            <person name="Tonon T."/>
            <person name="Vanneste K."/>
            <person name="Amirebrahimi M."/>
            <person name="Brakel J."/>
            <person name="Bostroem C."/>
            <person name="Chovatia M."/>
            <person name="Grimwood J."/>
            <person name="Jenkins J.W."/>
            <person name="Jueterbock A."/>
            <person name="Mraz A."/>
            <person name="Stam W.T."/>
            <person name="Tice H."/>
            <person name="Bornberg-Bauer E."/>
            <person name="Green P.J."/>
            <person name="Pearson G.A."/>
            <person name="Procaccini G."/>
            <person name="Duarte C.M."/>
            <person name="Schmutz J."/>
            <person name="Reusch T.B.H."/>
            <person name="Van de Peer Y."/>
        </authorList>
    </citation>
    <scope>NUCLEOTIDE SEQUENCE [LARGE SCALE GENOMIC DNA]</scope>
    <source>
        <strain evidence="16">cv. Finnish</strain>
    </source>
</reference>
<evidence type="ECO:0000313" key="16">
    <source>
        <dbReference type="Proteomes" id="UP000036987"/>
    </source>
</evidence>
<dbReference type="GO" id="GO:0051753">
    <property type="term" value="F:mannan synthase activity"/>
    <property type="evidence" value="ECO:0000318"/>
    <property type="project" value="GO_Central"/>
</dbReference>
<keyword evidence="5 12" id="KW-1133">Transmembrane helix</keyword>
<evidence type="ECO:0000256" key="11">
    <source>
        <dbReference type="ARBA" id="ARBA00066505"/>
    </source>
</evidence>
<evidence type="ECO:0000259" key="14">
    <source>
        <dbReference type="Pfam" id="PF13632"/>
    </source>
</evidence>
<evidence type="ECO:0000256" key="1">
    <source>
        <dbReference type="ARBA" id="ARBA00004653"/>
    </source>
</evidence>
<dbReference type="Pfam" id="PF13632">
    <property type="entry name" value="Glyco_trans_2_3"/>
    <property type="match status" value="1"/>
</dbReference>
<dbReference type="STRING" id="29655.A0A0K9PCJ7"/>
<keyword evidence="3 15" id="KW-0808">Transferase</keyword>
<dbReference type="GO" id="GO:0000139">
    <property type="term" value="C:Golgi membrane"/>
    <property type="evidence" value="ECO:0007669"/>
    <property type="project" value="UniProtKB-SubCell"/>
</dbReference>
<evidence type="ECO:0000256" key="3">
    <source>
        <dbReference type="ARBA" id="ARBA00022679"/>
    </source>
</evidence>
<dbReference type="GO" id="GO:0047259">
    <property type="term" value="F:glucomannan 4-beta-mannosyltransferase activity"/>
    <property type="evidence" value="ECO:0007669"/>
    <property type="project" value="UniProtKB-EC"/>
</dbReference>
<dbReference type="OMA" id="FKWEPMA"/>
<keyword evidence="8" id="KW-0961">Cell wall biogenesis/degradation</keyword>
<keyword evidence="16" id="KW-1185">Reference proteome</keyword>
<evidence type="ECO:0000313" key="15">
    <source>
        <dbReference type="EMBL" id="KMZ66783.1"/>
    </source>
</evidence>
<dbReference type="PANTHER" id="PTHR32044:SF21">
    <property type="entry name" value="GLUCOMANNAN 4-BETA-MANNOSYLTRANSFERASE 3-RELATED"/>
    <property type="match status" value="1"/>
</dbReference>
<evidence type="ECO:0000256" key="6">
    <source>
        <dbReference type="ARBA" id="ARBA00023034"/>
    </source>
</evidence>
<dbReference type="InterPro" id="IPR029044">
    <property type="entry name" value="Nucleotide-diphossugar_trans"/>
</dbReference>
<dbReference type="AlphaFoldDB" id="A0A0K9PCJ7"/>
<protein>
    <recommendedName>
        <fullName evidence="11">glucomannan 4-beta-mannosyltransferase</fullName>
        <ecNumber evidence="11">2.4.1.32</ecNumber>
    </recommendedName>
</protein>
<feature type="domain" description="Glycosyltransferase 2-like" evidence="14">
    <location>
        <begin position="274"/>
        <end position="469"/>
    </location>
</feature>
<dbReference type="EMBL" id="LFYR01000957">
    <property type="protein sequence ID" value="KMZ66783.1"/>
    <property type="molecule type" value="Genomic_DNA"/>
</dbReference>
<name>A0A0K9PCJ7_ZOSMR</name>
<accession>A0A0K9PCJ7</accession>
<comment type="catalytic activity">
    <reaction evidence="9">
        <text>GDP-mannose + (glucomannan)n = GDP + (glucomannan)n+1.</text>
        <dbReference type="EC" id="2.4.1.32"/>
    </reaction>
</comment>
<dbReference type="EC" id="2.4.1.32" evidence="11"/>
<dbReference type="OrthoDB" id="72851at2759"/>
<evidence type="ECO:0000256" key="12">
    <source>
        <dbReference type="SAM" id="Phobius"/>
    </source>
</evidence>
<dbReference type="Gene3D" id="3.90.550.10">
    <property type="entry name" value="Spore Coat Polysaccharide Biosynthesis Protein SpsA, Chain A"/>
    <property type="match status" value="1"/>
</dbReference>
<organism evidence="15 16">
    <name type="scientific">Zostera marina</name>
    <name type="common">Eelgrass</name>
    <dbReference type="NCBI Taxonomy" id="29655"/>
    <lineage>
        <taxon>Eukaryota</taxon>
        <taxon>Viridiplantae</taxon>
        <taxon>Streptophyta</taxon>
        <taxon>Embryophyta</taxon>
        <taxon>Tracheophyta</taxon>
        <taxon>Spermatophyta</taxon>
        <taxon>Magnoliopsida</taxon>
        <taxon>Liliopsida</taxon>
        <taxon>Zosteraceae</taxon>
        <taxon>Zostera</taxon>
    </lineage>
</organism>
<comment type="similarity">
    <text evidence="10">Belongs to the glycosyltransferase 2 family. Plant cellulose synthase-like A subfamily.</text>
</comment>
<keyword evidence="4 12" id="KW-0812">Transmembrane</keyword>
<feature type="transmembrane region" description="Helical" evidence="12">
    <location>
        <begin position="477"/>
        <end position="495"/>
    </location>
</feature>
<proteinExistence type="inferred from homology"/>
<evidence type="ECO:0000256" key="9">
    <source>
        <dbReference type="ARBA" id="ARBA00051800"/>
    </source>
</evidence>
<keyword evidence="6" id="KW-0333">Golgi apparatus</keyword>
<comment type="subcellular location">
    <subcellularLocation>
        <location evidence="1">Golgi apparatus membrane</location>
        <topology evidence="1">Multi-pass membrane protein</topology>
    </subcellularLocation>
</comment>
<gene>
    <name evidence="15" type="ORF">ZOSMA_289G00240</name>
</gene>
<keyword evidence="13" id="KW-0732">Signal</keyword>
<comment type="caution">
    <text evidence="15">The sequence shown here is derived from an EMBL/GenBank/DDBJ whole genome shotgun (WGS) entry which is preliminary data.</text>
</comment>
<keyword evidence="2 15" id="KW-0328">Glycosyltransferase</keyword>
<sequence>MRIMIDGRRVGALAIVLLIAVASSTAKEVLGPPEPVSYVHQRQPNHTAGMIMNTREVGVDSPAFADSISLFLEKILAGIQRKVNAERNAGRGGGYYLEVVVIGIRAKFVAPVLWMVVVICLVMSVMLGTEVVLLSAVSLFVKLFRRRPMEERYKWEPIDIVSDYDLEAAAAVFSPMSLAFPLVLVQIPMYNEKEVYKLSISAACALTWPMDRIIIQVLDDSTDPDVKELVEMECKGWASKGMNIKYEARDNRRGYKAGALKEGMKYGYVEECEYVAIFDSDFQPQSDFLMRTIPFLLSNLSVALVQARWEFVNYKECMLTRMQRMTLDYHFKVEQEAGSSGWSFFGFNGTAGIWRIAALNEAGGWNDRTTVEDMDLAVRATLKGWKFIYVGNIKVKSELPSNFKAYRYQQYRWTCGAANLFRKMAVEILMTKNVPFLKKIYVIYNFFFVRKVVAHIITFTFYSVVIPLSIFVPEVQIPNWAITYIPTTITVLNAIRNPRFIHLLVFWIVFENVMSLHRLKATIGGLFEAGKTNEWIVTEKLGEALLANPEIRVQEKPRVRFTER</sequence>
<keyword evidence="7 12" id="KW-0472">Membrane</keyword>
<evidence type="ECO:0000256" key="13">
    <source>
        <dbReference type="SAM" id="SignalP"/>
    </source>
</evidence>
<evidence type="ECO:0000256" key="5">
    <source>
        <dbReference type="ARBA" id="ARBA00022989"/>
    </source>
</evidence>
<dbReference type="SUPFAM" id="SSF53448">
    <property type="entry name" value="Nucleotide-diphospho-sugar transferases"/>
    <property type="match status" value="1"/>
</dbReference>
<feature type="signal peptide" evidence="13">
    <location>
        <begin position="1"/>
        <end position="26"/>
    </location>
</feature>
<evidence type="ECO:0000256" key="4">
    <source>
        <dbReference type="ARBA" id="ARBA00022692"/>
    </source>
</evidence>
<evidence type="ECO:0000256" key="8">
    <source>
        <dbReference type="ARBA" id="ARBA00023316"/>
    </source>
</evidence>
<dbReference type="GO" id="GO:0071555">
    <property type="term" value="P:cell wall organization"/>
    <property type="evidence" value="ECO:0007669"/>
    <property type="project" value="UniProtKB-KW"/>
</dbReference>
<dbReference type="Proteomes" id="UP000036987">
    <property type="component" value="Unassembled WGS sequence"/>
</dbReference>
<evidence type="ECO:0000256" key="7">
    <source>
        <dbReference type="ARBA" id="ARBA00023136"/>
    </source>
</evidence>
<dbReference type="InterPro" id="IPR001173">
    <property type="entry name" value="Glyco_trans_2-like"/>
</dbReference>
<feature type="chain" id="PRO_5005527789" description="glucomannan 4-beta-mannosyltransferase" evidence="13">
    <location>
        <begin position="27"/>
        <end position="564"/>
    </location>
</feature>